<proteinExistence type="predicted"/>
<name>A0A0B8QAP9_9VIBR</name>
<reference evidence="1 2" key="1">
    <citation type="submission" date="2015-01" db="EMBL/GenBank/DDBJ databases">
        <title>Vibrio sp. C94 JCM 19241 whole genome shotgun sequence.</title>
        <authorList>
            <person name="Sawabe T."/>
            <person name="Meirelles P."/>
            <person name="Feng G."/>
            <person name="Sayaka M."/>
            <person name="Hattori M."/>
            <person name="Ohkuma M."/>
        </authorList>
    </citation>
    <scope>NUCLEOTIDE SEQUENCE [LARGE SCALE GENOMIC DNA]</scope>
    <source>
        <strain evidence="2">JCM 19241</strain>
    </source>
</reference>
<evidence type="ECO:0000313" key="1">
    <source>
        <dbReference type="EMBL" id="GAM74002.1"/>
    </source>
</evidence>
<evidence type="ECO:0008006" key="3">
    <source>
        <dbReference type="Google" id="ProtNLM"/>
    </source>
</evidence>
<evidence type="ECO:0000313" key="2">
    <source>
        <dbReference type="Proteomes" id="UP000031666"/>
    </source>
</evidence>
<dbReference type="Proteomes" id="UP000031666">
    <property type="component" value="Unassembled WGS sequence"/>
</dbReference>
<dbReference type="EMBL" id="BBSC01000002">
    <property type="protein sequence ID" value="GAM74002.1"/>
    <property type="molecule type" value="Genomic_DNA"/>
</dbReference>
<sequence length="164" mass="19053">MTGTTLDEIENSFDKRVGAEHYQSDYDGQAIMGYEFDVDEKTCVISNMSLEVEYILPQIQLHTSKMELGDEYKEYMAQLYRHETIHCAITLEALHQIRKVATQTHFDCASRINTIMFIEDTIQGIHEEFDRVTNHGWQHQNSNLGQADLMHDCKIAHEPIIVYQ</sequence>
<reference evidence="1 2" key="2">
    <citation type="submission" date="2015-01" db="EMBL/GenBank/DDBJ databases">
        <authorList>
            <consortium name="NBRP consortium"/>
            <person name="Sawabe T."/>
            <person name="Meirelles P."/>
            <person name="Feng G."/>
            <person name="Sayaka M."/>
            <person name="Hattori M."/>
            <person name="Ohkuma M."/>
        </authorList>
    </citation>
    <scope>NUCLEOTIDE SEQUENCE [LARGE SCALE GENOMIC DNA]</scope>
    <source>
        <strain evidence="2">JCM 19241</strain>
    </source>
</reference>
<dbReference type="AlphaFoldDB" id="A0A0B8QAP9"/>
<dbReference type="Pfam" id="PF06037">
    <property type="entry name" value="DUF922"/>
    <property type="match status" value="1"/>
</dbReference>
<organism evidence="1 2">
    <name type="scientific">Vibrio ishigakensis</name>
    <dbReference type="NCBI Taxonomy" id="1481914"/>
    <lineage>
        <taxon>Bacteria</taxon>
        <taxon>Pseudomonadati</taxon>
        <taxon>Pseudomonadota</taxon>
        <taxon>Gammaproteobacteria</taxon>
        <taxon>Vibrionales</taxon>
        <taxon>Vibrionaceae</taxon>
        <taxon>Vibrio</taxon>
    </lineage>
</organism>
<comment type="caution">
    <text evidence="1">The sequence shown here is derived from an EMBL/GenBank/DDBJ whole genome shotgun (WGS) entry which is preliminary data.</text>
</comment>
<accession>A0A0B8QAP9</accession>
<dbReference type="InterPro" id="IPR010321">
    <property type="entry name" value="DUF922"/>
</dbReference>
<gene>
    <name evidence="1" type="ORF">JCM19241_5198</name>
</gene>
<protein>
    <recommendedName>
        <fullName evidence="3">DUF922 domain-containing protein</fullName>
    </recommendedName>
</protein>